<reference evidence="6" key="1">
    <citation type="journal article" date="2014" name="Int. J. Syst. Evol. Microbiol.">
        <title>Complete genome sequence of Corynebacterium casei LMG S-19264T (=DSM 44701T), isolated from a smear-ripened cheese.</title>
        <authorList>
            <consortium name="US DOE Joint Genome Institute (JGI-PGF)"/>
            <person name="Walter F."/>
            <person name="Albersmeier A."/>
            <person name="Kalinowski J."/>
            <person name="Ruckert C."/>
        </authorList>
    </citation>
    <scope>NUCLEOTIDE SEQUENCE</scope>
    <source>
        <strain evidence="6">CGMCC 1.15763</strain>
    </source>
</reference>
<accession>A0A917HX60</accession>
<feature type="domain" description="Hemerythrin-like" evidence="5">
    <location>
        <begin position="82"/>
        <end position="230"/>
    </location>
</feature>
<dbReference type="GO" id="GO:0005737">
    <property type="term" value="C:cytoplasm"/>
    <property type="evidence" value="ECO:0007669"/>
    <property type="project" value="UniProtKB-SubCell"/>
</dbReference>
<keyword evidence="4" id="KW-0408">Iron</keyword>
<dbReference type="Proteomes" id="UP000633278">
    <property type="component" value="Unassembled WGS sequence"/>
</dbReference>
<keyword evidence="7" id="KW-1185">Reference proteome</keyword>
<dbReference type="InterPro" id="IPR038062">
    <property type="entry name" value="ScdA-like_N_sf"/>
</dbReference>
<proteinExistence type="predicted"/>
<dbReference type="Gene3D" id="1.10.3910.10">
    <property type="entry name" value="SP0561-like"/>
    <property type="match status" value="1"/>
</dbReference>
<evidence type="ECO:0000256" key="4">
    <source>
        <dbReference type="ARBA" id="ARBA00023004"/>
    </source>
</evidence>
<dbReference type="RefSeq" id="WP_188598272.1">
    <property type="nucleotide sequence ID" value="NZ_BMJW01000001.1"/>
</dbReference>
<evidence type="ECO:0000313" key="6">
    <source>
        <dbReference type="EMBL" id="GGG95327.1"/>
    </source>
</evidence>
<evidence type="ECO:0000259" key="5">
    <source>
        <dbReference type="Pfam" id="PF01814"/>
    </source>
</evidence>
<dbReference type="PANTHER" id="PTHR36438:SF1">
    <property type="entry name" value="IRON-SULFUR CLUSTER REPAIR PROTEIN YTFE"/>
    <property type="match status" value="1"/>
</dbReference>
<evidence type="ECO:0000256" key="1">
    <source>
        <dbReference type="ARBA" id="ARBA00004496"/>
    </source>
</evidence>
<comment type="subcellular location">
    <subcellularLocation>
        <location evidence="1">Cytoplasm</location>
    </subcellularLocation>
</comment>
<keyword evidence="2" id="KW-0963">Cytoplasm</keyword>
<evidence type="ECO:0000256" key="3">
    <source>
        <dbReference type="ARBA" id="ARBA00022723"/>
    </source>
</evidence>
<dbReference type="Pfam" id="PF01814">
    <property type="entry name" value="Hemerythrin"/>
    <property type="match status" value="1"/>
</dbReference>
<dbReference type="Pfam" id="PF04405">
    <property type="entry name" value="ScdA_N"/>
    <property type="match status" value="1"/>
</dbReference>
<evidence type="ECO:0000256" key="2">
    <source>
        <dbReference type="ARBA" id="ARBA00022490"/>
    </source>
</evidence>
<evidence type="ECO:0000313" key="7">
    <source>
        <dbReference type="Proteomes" id="UP000633278"/>
    </source>
</evidence>
<dbReference type="EMBL" id="BMJW01000001">
    <property type="protein sequence ID" value="GGG95327.1"/>
    <property type="molecule type" value="Genomic_DNA"/>
</dbReference>
<gene>
    <name evidence="6" type="ORF">GCM10011416_11050</name>
</gene>
<dbReference type="PANTHER" id="PTHR36438">
    <property type="entry name" value="IRON-SULFUR CLUSTER REPAIR PROTEIN YTFE"/>
    <property type="match status" value="1"/>
</dbReference>
<comment type="caution">
    <text evidence="6">The sequence shown here is derived from an EMBL/GenBank/DDBJ whole genome shotgun (WGS) entry which is preliminary data.</text>
</comment>
<dbReference type="NCBIfam" id="TIGR03652">
    <property type="entry name" value="FeS_repair_RIC"/>
    <property type="match status" value="1"/>
</dbReference>
<name>A0A917HX60_9FLAO</name>
<dbReference type="GO" id="GO:0046872">
    <property type="term" value="F:metal ion binding"/>
    <property type="evidence" value="ECO:0007669"/>
    <property type="project" value="UniProtKB-KW"/>
</dbReference>
<protein>
    <submittedName>
        <fullName evidence="6">Iron-sulfur cluster repair di-iron protein</fullName>
    </submittedName>
</protein>
<sequence length="241" mass="27737">MQIQADTLVSDIVAKNYNTAAIFSKYNIDFCCNGNRSLAKVIEKKGIPLEEIIEALAAEVDTRENQSDLFQKLNIGALSDYVVESHHSYVEKSIPPIKQYLDKLCKVHGDRHPELFEIRELFFGSADELTKHMKKEELILFPFFKKLAKLKKEGGAYEKPHFETVENPIAMMHHEHDVEGERFRKIAELTANYTPPADACTTYKVTFSMLKEFEEDLHKHIHLENNILFKRGILLEQELAG</sequence>
<reference evidence="6" key="2">
    <citation type="submission" date="2020-09" db="EMBL/GenBank/DDBJ databases">
        <authorList>
            <person name="Sun Q."/>
            <person name="Zhou Y."/>
        </authorList>
    </citation>
    <scope>NUCLEOTIDE SEQUENCE</scope>
    <source>
        <strain evidence="6">CGMCC 1.15763</strain>
    </source>
</reference>
<dbReference type="InterPro" id="IPR012312">
    <property type="entry name" value="Hemerythrin-like"/>
</dbReference>
<keyword evidence="3" id="KW-0479">Metal-binding</keyword>
<dbReference type="InterPro" id="IPR019903">
    <property type="entry name" value="RIC_family"/>
</dbReference>
<dbReference type="Gene3D" id="1.20.120.520">
    <property type="entry name" value="nmb1532 protein domain like"/>
    <property type="match status" value="1"/>
</dbReference>
<organism evidence="6 7">
    <name type="scientific">Polaribacter pacificus</name>
    <dbReference type="NCBI Taxonomy" id="1775173"/>
    <lineage>
        <taxon>Bacteria</taxon>
        <taxon>Pseudomonadati</taxon>
        <taxon>Bacteroidota</taxon>
        <taxon>Flavobacteriia</taxon>
        <taxon>Flavobacteriales</taxon>
        <taxon>Flavobacteriaceae</taxon>
    </lineage>
</organism>
<dbReference type="AlphaFoldDB" id="A0A917HX60"/>